<sequence length="159" mass="18856">MVYAMRPPLQRKARSFGYPQDSSDSEKQDKPKEAKPYRVKLSEAKTLDETSPLQLYLMSGMDNIPRSMTQTRFYHWGFVIYRCAYGDDALWGRYLEYMKTSVSKTLERRQRRGLLEQYLEWTVMDNRKRLEGASKADVKKLFHNWYSNRSETRDGVGMD</sequence>
<feature type="compositionally biased region" description="Basic and acidic residues" evidence="1">
    <location>
        <begin position="24"/>
        <end position="41"/>
    </location>
</feature>
<dbReference type="EMBL" id="JAULSO010000007">
    <property type="protein sequence ID" value="KAK3681408.1"/>
    <property type="molecule type" value="Genomic_DNA"/>
</dbReference>
<keyword evidence="3" id="KW-1185">Reference proteome</keyword>
<organism evidence="2 3">
    <name type="scientific">Podospora appendiculata</name>
    <dbReference type="NCBI Taxonomy" id="314037"/>
    <lineage>
        <taxon>Eukaryota</taxon>
        <taxon>Fungi</taxon>
        <taxon>Dikarya</taxon>
        <taxon>Ascomycota</taxon>
        <taxon>Pezizomycotina</taxon>
        <taxon>Sordariomycetes</taxon>
        <taxon>Sordariomycetidae</taxon>
        <taxon>Sordariales</taxon>
        <taxon>Podosporaceae</taxon>
        <taxon>Podospora</taxon>
    </lineage>
</organism>
<evidence type="ECO:0000256" key="1">
    <source>
        <dbReference type="SAM" id="MobiDB-lite"/>
    </source>
</evidence>
<protein>
    <submittedName>
        <fullName evidence="2">Uncharacterized protein</fullName>
    </submittedName>
</protein>
<feature type="region of interest" description="Disordered" evidence="1">
    <location>
        <begin position="1"/>
        <end position="41"/>
    </location>
</feature>
<proteinExistence type="predicted"/>
<name>A0AAE0WZA1_9PEZI</name>
<gene>
    <name evidence="2" type="ORF">B0T22DRAFT_473349</name>
</gene>
<dbReference type="Proteomes" id="UP001270362">
    <property type="component" value="Unassembled WGS sequence"/>
</dbReference>
<reference evidence="2" key="2">
    <citation type="submission" date="2023-06" db="EMBL/GenBank/DDBJ databases">
        <authorList>
            <consortium name="Lawrence Berkeley National Laboratory"/>
            <person name="Haridas S."/>
            <person name="Hensen N."/>
            <person name="Bonometti L."/>
            <person name="Westerberg I."/>
            <person name="Brannstrom I.O."/>
            <person name="Guillou S."/>
            <person name="Cros-Aarteil S."/>
            <person name="Calhoun S."/>
            <person name="Kuo A."/>
            <person name="Mondo S."/>
            <person name="Pangilinan J."/>
            <person name="Riley R."/>
            <person name="Labutti K."/>
            <person name="Andreopoulos B."/>
            <person name="Lipzen A."/>
            <person name="Chen C."/>
            <person name="Yanf M."/>
            <person name="Daum C."/>
            <person name="Ng V."/>
            <person name="Clum A."/>
            <person name="Steindorff A."/>
            <person name="Ohm R."/>
            <person name="Martin F."/>
            <person name="Silar P."/>
            <person name="Natvig D."/>
            <person name="Lalanne C."/>
            <person name="Gautier V."/>
            <person name="Ament-Velasquez S.L."/>
            <person name="Kruys A."/>
            <person name="Hutchinson M.I."/>
            <person name="Powell A.J."/>
            <person name="Barry K."/>
            <person name="Miller A.N."/>
            <person name="Grigoriev I.V."/>
            <person name="Debuchy R."/>
            <person name="Gladieux P."/>
            <person name="Thoren M.H."/>
            <person name="Johannesson H."/>
        </authorList>
    </citation>
    <scope>NUCLEOTIDE SEQUENCE</scope>
    <source>
        <strain evidence="2">CBS 314.62</strain>
    </source>
</reference>
<reference evidence="2" key="1">
    <citation type="journal article" date="2023" name="Mol. Phylogenet. Evol.">
        <title>Genome-scale phylogeny and comparative genomics of the fungal order Sordariales.</title>
        <authorList>
            <person name="Hensen N."/>
            <person name="Bonometti L."/>
            <person name="Westerberg I."/>
            <person name="Brannstrom I.O."/>
            <person name="Guillou S."/>
            <person name="Cros-Aarteil S."/>
            <person name="Calhoun S."/>
            <person name="Haridas S."/>
            <person name="Kuo A."/>
            <person name="Mondo S."/>
            <person name="Pangilinan J."/>
            <person name="Riley R."/>
            <person name="LaButti K."/>
            <person name="Andreopoulos B."/>
            <person name="Lipzen A."/>
            <person name="Chen C."/>
            <person name="Yan M."/>
            <person name="Daum C."/>
            <person name="Ng V."/>
            <person name="Clum A."/>
            <person name="Steindorff A."/>
            <person name="Ohm R.A."/>
            <person name="Martin F."/>
            <person name="Silar P."/>
            <person name="Natvig D.O."/>
            <person name="Lalanne C."/>
            <person name="Gautier V."/>
            <person name="Ament-Velasquez S.L."/>
            <person name="Kruys A."/>
            <person name="Hutchinson M.I."/>
            <person name="Powell A.J."/>
            <person name="Barry K."/>
            <person name="Miller A.N."/>
            <person name="Grigoriev I.V."/>
            <person name="Debuchy R."/>
            <person name="Gladieux P."/>
            <person name="Hiltunen Thoren M."/>
            <person name="Johannesson H."/>
        </authorList>
    </citation>
    <scope>NUCLEOTIDE SEQUENCE</scope>
    <source>
        <strain evidence="2">CBS 314.62</strain>
    </source>
</reference>
<evidence type="ECO:0000313" key="2">
    <source>
        <dbReference type="EMBL" id="KAK3681408.1"/>
    </source>
</evidence>
<evidence type="ECO:0000313" key="3">
    <source>
        <dbReference type="Proteomes" id="UP001270362"/>
    </source>
</evidence>
<accession>A0AAE0WZA1</accession>
<dbReference type="AlphaFoldDB" id="A0AAE0WZA1"/>
<comment type="caution">
    <text evidence="2">The sequence shown here is derived from an EMBL/GenBank/DDBJ whole genome shotgun (WGS) entry which is preliminary data.</text>
</comment>